<dbReference type="AlphaFoldDB" id="A0A6J7E6V0"/>
<protein>
    <submittedName>
        <fullName evidence="3">Unannotated protein</fullName>
    </submittedName>
</protein>
<feature type="transmembrane region" description="Helical" evidence="2">
    <location>
        <begin position="214"/>
        <end position="233"/>
    </location>
</feature>
<name>A0A6J7E6V0_9ZZZZ</name>
<accession>A0A6J7E6V0</accession>
<feature type="transmembrane region" description="Helical" evidence="2">
    <location>
        <begin position="20"/>
        <end position="42"/>
    </location>
</feature>
<organism evidence="3">
    <name type="scientific">freshwater metagenome</name>
    <dbReference type="NCBI Taxonomy" id="449393"/>
    <lineage>
        <taxon>unclassified sequences</taxon>
        <taxon>metagenomes</taxon>
        <taxon>ecological metagenomes</taxon>
    </lineage>
</organism>
<evidence type="ECO:0000313" key="3">
    <source>
        <dbReference type="EMBL" id="CAB4876534.1"/>
    </source>
</evidence>
<gene>
    <name evidence="3" type="ORF">UFOPK3401_01109</name>
</gene>
<feature type="region of interest" description="Disordered" evidence="1">
    <location>
        <begin position="399"/>
        <end position="425"/>
    </location>
</feature>
<feature type="transmembrane region" description="Helical" evidence="2">
    <location>
        <begin position="240"/>
        <end position="261"/>
    </location>
</feature>
<feature type="transmembrane region" description="Helical" evidence="2">
    <location>
        <begin position="296"/>
        <end position="318"/>
    </location>
</feature>
<feature type="transmembrane region" description="Helical" evidence="2">
    <location>
        <begin position="350"/>
        <end position="369"/>
    </location>
</feature>
<feature type="transmembrane region" description="Helical" evidence="2">
    <location>
        <begin position="375"/>
        <end position="394"/>
    </location>
</feature>
<reference evidence="3" key="1">
    <citation type="submission" date="2020-05" db="EMBL/GenBank/DDBJ databases">
        <authorList>
            <person name="Chiriac C."/>
            <person name="Salcher M."/>
            <person name="Ghai R."/>
            <person name="Kavagutti S V."/>
        </authorList>
    </citation>
    <scope>NUCLEOTIDE SEQUENCE</scope>
</reference>
<evidence type="ECO:0000256" key="2">
    <source>
        <dbReference type="SAM" id="Phobius"/>
    </source>
</evidence>
<evidence type="ECO:0000256" key="1">
    <source>
        <dbReference type="SAM" id="MobiDB-lite"/>
    </source>
</evidence>
<dbReference type="EMBL" id="CAFBLM010000053">
    <property type="protein sequence ID" value="CAB4876534.1"/>
    <property type="molecule type" value="Genomic_DNA"/>
</dbReference>
<proteinExistence type="predicted"/>
<keyword evidence="2" id="KW-0812">Transmembrane</keyword>
<keyword evidence="2" id="KW-0472">Membrane</keyword>
<sequence length="425" mass="44242">MSAAVMTGSPLKQPSKPRAFGAFVIFLIAALLVPMGIVGTWASRTVADTDRYVETVTALIDSPEVRAEVGTQLTNILFDALPTGDIAKSVLPNGGQALSGIVTQAAKSALQTAVTNALATPQARQVWAGINRQLQSNLIAALKGDSNSVFQVQGDALILDTGVLIAKVQELLVNQGLTVFSKISIPQAANRQIVLVRDAQIRTISTTYRVAQPLANGLIWAALILLGLGIFVINRRRVGVLISGWIFLLTGLFFVLTVNVAKSLALSGLAVPETSWQAVTAETLIRYLPGLGRTCIAIGVVAIAAAVIAGSTTLAVWVRKVFMSAAALTGRELSRVKQISAQAGTVSKQLGKIAIVILVLAAIGLYTSNTVSAGRVAWVSVLSVLAWFVVHALAASGPSALGGSEPQAVRASDEAATQEGDPVLG</sequence>
<keyword evidence="2" id="KW-1133">Transmembrane helix</keyword>